<keyword evidence="2" id="KW-1133">Transmembrane helix</keyword>
<protein>
    <submittedName>
        <fullName evidence="3">Uncharacterized protein</fullName>
    </submittedName>
</protein>
<keyword evidence="2" id="KW-0472">Membrane</keyword>
<feature type="compositionally biased region" description="Pro residues" evidence="1">
    <location>
        <begin position="274"/>
        <end position="283"/>
    </location>
</feature>
<proteinExistence type="predicted"/>
<feature type="compositionally biased region" description="Basic and acidic residues" evidence="1">
    <location>
        <begin position="25"/>
        <end position="61"/>
    </location>
</feature>
<feature type="region of interest" description="Disordered" evidence="1">
    <location>
        <begin position="487"/>
        <end position="506"/>
    </location>
</feature>
<dbReference type="OrthoDB" id="3800516at2759"/>
<gene>
    <name evidence="3" type="ORF">K504DRAFT_90243</name>
</gene>
<feature type="compositionally biased region" description="Polar residues" evidence="1">
    <location>
        <begin position="14"/>
        <end position="24"/>
    </location>
</feature>
<sequence>MFVPNPPRKRTPAGDTSATRGTTSIKDKTAHTGRNRDDETSLPDEARSKPRKHCSELPTPKEKKKKKKKNERKTPKKHNPRRQTLNIFSVIATFLRPSLYYTWLRIIVVVAAAAAAAAATVAFFFSYYVRRFVFKLLEWFLVAVVGHVVFSMLDLKYYHHGQTNDTLAPDVKDKEALLFTVCGCDVLVRIAGGGKRGLDVRLAMYVWKVMGWVGEWVGRGQKISGKAAKPCDDDDDDDDDLDDDLDLETKGEGKKPSRASPLPPPPRRPKKVRFPPPPRPRSPYTPKFSIPRSFHTIIHVVPSTKRGFFHHFYSGFSLFQPGLLLSPVLRFSSLEMRATILRIQIVQQFLRMIDDATNDLYTLLLDLTPNFHDGINGVGAFDHMSHATIQDPEALKSLAYRCGKLLYSRRGVVDAKLLGGWWHDPRLPSRLSERDVVELQRWVRLCLRCMVLKRAKLEMKFDHLQEENLDGRLRGKIGIDGLPRGVAERAKGSRRPGKKAEKRDEGKEGAVMYNEDAYSGTAGYLMGLCPDTVVEVGADFLTRPWKGSM</sequence>
<evidence type="ECO:0000256" key="1">
    <source>
        <dbReference type="SAM" id="MobiDB-lite"/>
    </source>
</evidence>
<dbReference type="Proteomes" id="UP000799428">
    <property type="component" value="Unassembled WGS sequence"/>
</dbReference>
<evidence type="ECO:0000313" key="3">
    <source>
        <dbReference type="EMBL" id="KAF2706071.1"/>
    </source>
</evidence>
<evidence type="ECO:0000313" key="4">
    <source>
        <dbReference type="Proteomes" id="UP000799428"/>
    </source>
</evidence>
<keyword evidence="2" id="KW-0812">Transmembrane</keyword>
<feature type="region of interest" description="Disordered" evidence="1">
    <location>
        <begin position="1"/>
        <end position="80"/>
    </location>
</feature>
<feature type="transmembrane region" description="Helical" evidence="2">
    <location>
        <begin position="106"/>
        <end position="129"/>
    </location>
</feature>
<evidence type="ECO:0000256" key="2">
    <source>
        <dbReference type="SAM" id="Phobius"/>
    </source>
</evidence>
<reference evidence="3" key="1">
    <citation type="journal article" date="2020" name="Stud. Mycol.">
        <title>101 Dothideomycetes genomes: a test case for predicting lifestyles and emergence of pathogens.</title>
        <authorList>
            <person name="Haridas S."/>
            <person name="Albert R."/>
            <person name="Binder M."/>
            <person name="Bloem J."/>
            <person name="Labutti K."/>
            <person name="Salamov A."/>
            <person name="Andreopoulos B."/>
            <person name="Baker S."/>
            <person name="Barry K."/>
            <person name="Bills G."/>
            <person name="Bluhm B."/>
            <person name="Cannon C."/>
            <person name="Castanera R."/>
            <person name="Culley D."/>
            <person name="Daum C."/>
            <person name="Ezra D."/>
            <person name="Gonzalez J."/>
            <person name="Henrissat B."/>
            <person name="Kuo A."/>
            <person name="Liang C."/>
            <person name="Lipzen A."/>
            <person name="Lutzoni F."/>
            <person name="Magnuson J."/>
            <person name="Mondo S."/>
            <person name="Nolan M."/>
            <person name="Ohm R."/>
            <person name="Pangilinan J."/>
            <person name="Park H.-J."/>
            <person name="Ramirez L."/>
            <person name="Alfaro M."/>
            <person name="Sun H."/>
            <person name="Tritt A."/>
            <person name="Yoshinaga Y."/>
            <person name="Zwiers L.-H."/>
            <person name="Turgeon B."/>
            <person name="Goodwin S."/>
            <person name="Spatafora J."/>
            <person name="Crous P."/>
            <person name="Grigoriev I."/>
        </authorList>
    </citation>
    <scope>NUCLEOTIDE SEQUENCE</scope>
    <source>
        <strain evidence="3">CBS 279.74</strain>
    </source>
</reference>
<name>A0A6G1K0T6_9PLEO</name>
<feature type="region of interest" description="Disordered" evidence="1">
    <location>
        <begin position="224"/>
        <end position="287"/>
    </location>
</feature>
<dbReference type="EMBL" id="MU005777">
    <property type="protein sequence ID" value="KAF2706071.1"/>
    <property type="molecule type" value="Genomic_DNA"/>
</dbReference>
<feature type="compositionally biased region" description="Acidic residues" evidence="1">
    <location>
        <begin position="232"/>
        <end position="246"/>
    </location>
</feature>
<feature type="transmembrane region" description="Helical" evidence="2">
    <location>
        <begin position="136"/>
        <end position="153"/>
    </location>
</feature>
<keyword evidence="4" id="KW-1185">Reference proteome</keyword>
<organism evidence="3 4">
    <name type="scientific">Pleomassaria siparia CBS 279.74</name>
    <dbReference type="NCBI Taxonomy" id="1314801"/>
    <lineage>
        <taxon>Eukaryota</taxon>
        <taxon>Fungi</taxon>
        <taxon>Dikarya</taxon>
        <taxon>Ascomycota</taxon>
        <taxon>Pezizomycotina</taxon>
        <taxon>Dothideomycetes</taxon>
        <taxon>Pleosporomycetidae</taxon>
        <taxon>Pleosporales</taxon>
        <taxon>Pleomassariaceae</taxon>
        <taxon>Pleomassaria</taxon>
    </lineage>
</organism>
<dbReference type="AlphaFoldDB" id="A0A6G1K0T6"/>
<feature type="compositionally biased region" description="Basic residues" evidence="1">
    <location>
        <begin position="62"/>
        <end position="80"/>
    </location>
</feature>
<accession>A0A6G1K0T6</accession>